<reference evidence="1" key="1">
    <citation type="journal article" date="2022" name="Plant J.">
        <title>Strategies of tolerance reflected in two North American maple genomes.</title>
        <authorList>
            <person name="McEvoy S.L."/>
            <person name="Sezen U.U."/>
            <person name="Trouern-Trend A."/>
            <person name="McMahon S.M."/>
            <person name="Schaberg P.G."/>
            <person name="Yang J."/>
            <person name="Wegrzyn J.L."/>
            <person name="Swenson N.G."/>
        </authorList>
    </citation>
    <scope>NUCLEOTIDE SEQUENCE</scope>
    <source>
        <strain evidence="1">91603</strain>
    </source>
</reference>
<dbReference type="PANTHER" id="PTHR33116:SF78">
    <property type="entry name" value="OS12G0587133 PROTEIN"/>
    <property type="match status" value="1"/>
</dbReference>
<evidence type="ECO:0008006" key="3">
    <source>
        <dbReference type="Google" id="ProtNLM"/>
    </source>
</evidence>
<evidence type="ECO:0000313" key="1">
    <source>
        <dbReference type="EMBL" id="KAI9154408.1"/>
    </source>
</evidence>
<keyword evidence="2" id="KW-1185">Reference proteome</keyword>
<sequence>MGAFRDYGDISGQLVNWDKSSIYFGSSISPSRIGSLQSLVGKSLSLAGRATLIRSVITGSFVHSFMIYKWPSSLLSLINCKLRNFFWTGSCEETKLVRVAWDCCCRPYSYGGFGLKDLRLLNDSLLQIFTWKFITSDGFAFSFLRESSLLKEGIWLIGENSQRDFWLDNWLGVPILELLGIPDYLANHFWARVSDFIHEGKWVLDDSFQTRFSDLCFRIDRITIYSVVDSLVWANSRDGRVSCKTAYSQFLRDIPQVVWWRNVWSRFILPLAQL</sequence>
<dbReference type="EMBL" id="JAJSOW010000108">
    <property type="protein sequence ID" value="KAI9154408.1"/>
    <property type="molecule type" value="Genomic_DNA"/>
</dbReference>
<gene>
    <name evidence="1" type="ORF">LWI28_025962</name>
</gene>
<dbReference type="Proteomes" id="UP001064489">
    <property type="component" value="Chromosome 11"/>
</dbReference>
<accession>A0AAD5I857</accession>
<dbReference type="PANTHER" id="PTHR33116">
    <property type="entry name" value="REVERSE TRANSCRIPTASE ZINC-BINDING DOMAIN-CONTAINING PROTEIN-RELATED-RELATED"/>
    <property type="match status" value="1"/>
</dbReference>
<reference evidence="1" key="2">
    <citation type="submission" date="2023-02" db="EMBL/GenBank/DDBJ databases">
        <authorList>
            <person name="Swenson N.G."/>
            <person name="Wegrzyn J.L."/>
            <person name="Mcevoy S.L."/>
        </authorList>
    </citation>
    <scope>NUCLEOTIDE SEQUENCE</scope>
    <source>
        <strain evidence="1">91603</strain>
        <tissue evidence="1">Leaf</tissue>
    </source>
</reference>
<comment type="caution">
    <text evidence="1">The sequence shown here is derived from an EMBL/GenBank/DDBJ whole genome shotgun (WGS) entry which is preliminary data.</text>
</comment>
<proteinExistence type="predicted"/>
<dbReference type="AlphaFoldDB" id="A0AAD5I857"/>
<protein>
    <recommendedName>
        <fullName evidence="3">Reverse transcriptase zinc-binding domain-containing protein</fullName>
    </recommendedName>
</protein>
<name>A0AAD5I857_ACENE</name>
<organism evidence="1 2">
    <name type="scientific">Acer negundo</name>
    <name type="common">Box elder</name>
    <dbReference type="NCBI Taxonomy" id="4023"/>
    <lineage>
        <taxon>Eukaryota</taxon>
        <taxon>Viridiplantae</taxon>
        <taxon>Streptophyta</taxon>
        <taxon>Embryophyta</taxon>
        <taxon>Tracheophyta</taxon>
        <taxon>Spermatophyta</taxon>
        <taxon>Magnoliopsida</taxon>
        <taxon>eudicotyledons</taxon>
        <taxon>Gunneridae</taxon>
        <taxon>Pentapetalae</taxon>
        <taxon>rosids</taxon>
        <taxon>malvids</taxon>
        <taxon>Sapindales</taxon>
        <taxon>Sapindaceae</taxon>
        <taxon>Hippocastanoideae</taxon>
        <taxon>Acereae</taxon>
        <taxon>Acer</taxon>
    </lineage>
</organism>
<evidence type="ECO:0000313" key="2">
    <source>
        <dbReference type="Proteomes" id="UP001064489"/>
    </source>
</evidence>